<gene>
    <name evidence="1" type="ORF">JMJ77_003987</name>
</gene>
<keyword evidence="2" id="KW-1185">Reference proteome</keyword>
<dbReference type="EMBL" id="JAESDN010000010">
    <property type="protein sequence ID" value="KAG7044525.1"/>
    <property type="molecule type" value="Genomic_DNA"/>
</dbReference>
<evidence type="ECO:0000313" key="1">
    <source>
        <dbReference type="EMBL" id="KAG7044525.1"/>
    </source>
</evidence>
<sequence length="77" mass="8639">MSHCHNSVWMTDLPLTNSGMNQGVADVAYNRNPPLQMHARPRTNSSSGFMQVSQRKFCQPAITATRTIHKAITTMHQ</sequence>
<dbReference type="AlphaFoldDB" id="A0A9P7QW61"/>
<dbReference type="Proteomes" id="UP000699042">
    <property type="component" value="Unassembled WGS sequence"/>
</dbReference>
<reference evidence="1" key="1">
    <citation type="submission" date="2021-05" db="EMBL/GenBank/DDBJ databases">
        <title>Comparative genomics of three Colletotrichum scovillei strains and genetic complementation revealed genes involved fungal growth and virulence on chili pepper.</title>
        <authorList>
            <person name="Hsieh D.-K."/>
            <person name="Chuang S.-C."/>
            <person name="Chen C.-Y."/>
            <person name="Chao Y.-T."/>
            <person name="Lu M.-Y.J."/>
            <person name="Lee M.-H."/>
            <person name="Shih M.-C."/>
        </authorList>
    </citation>
    <scope>NUCLEOTIDE SEQUENCE</scope>
    <source>
        <strain evidence="1">Coll-153</strain>
    </source>
</reference>
<accession>A0A9P7QW61</accession>
<comment type="caution">
    <text evidence="1">The sequence shown here is derived from an EMBL/GenBank/DDBJ whole genome shotgun (WGS) entry which is preliminary data.</text>
</comment>
<protein>
    <submittedName>
        <fullName evidence="1">Uncharacterized protein</fullName>
    </submittedName>
</protein>
<name>A0A9P7QW61_9PEZI</name>
<organism evidence="1 2">
    <name type="scientific">Colletotrichum scovillei</name>
    <dbReference type="NCBI Taxonomy" id="1209932"/>
    <lineage>
        <taxon>Eukaryota</taxon>
        <taxon>Fungi</taxon>
        <taxon>Dikarya</taxon>
        <taxon>Ascomycota</taxon>
        <taxon>Pezizomycotina</taxon>
        <taxon>Sordariomycetes</taxon>
        <taxon>Hypocreomycetidae</taxon>
        <taxon>Glomerellales</taxon>
        <taxon>Glomerellaceae</taxon>
        <taxon>Colletotrichum</taxon>
        <taxon>Colletotrichum acutatum species complex</taxon>
    </lineage>
</organism>
<proteinExistence type="predicted"/>
<evidence type="ECO:0000313" key="2">
    <source>
        <dbReference type="Proteomes" id="UP000699042"/>
    </source>
</evidence>